<dbReference type="EMBL" id="HE576756">
    <property type="protein sequence ID" value="CCC70417.1"/>
    <property type="molecule type" value="Genomic_DNA"/>
</dbReference>
<dbReference type="InParanoid" id="G0VFZ8"/>
<evidence type="ECO:0000256" key="5">
    <source>
        <dbReference type="ARBA" id="ARBA00023128"/>
    </source>
</evidence>
<dbReference type="AlphaFoldDB" id="G0VFZ8"/>
<reference evidence="8 9" key="1">
    <citation type="journal article" date="2011" name="Proc. Natl. Acad. Sci. U.S.A.">
        <title>Evolutionary erosion of yeast sex chromosomes by mating-type switching accidents.</title>
        <authorList>
            <person name="Gordon J.L."/>
            <person name="Armisen D."/>
            <person name="Proux-Wera E."/>
            <person name="Oheigeartaigh S.S."/>
            <person name="Byrne K.P."/>
            <person name="Wolfe K.H."/>
        </authorList>
    </citation>
    <scope>NUCLEOTIDE SEQUENCE [LARGE SCALE GENOMIC DNA]</scope>
    <source>
        <strain evidence="9">ATCC 76901 / BCRC 22586 / CBS 4309 / NBRC 1992 / NRRL Y-12630</strain>
    </source>
</reference>
<keyword evidence="5" id="KW-0496">Mitochondrion</keyword>
<gene>
    <name evidence="8" type="primary">NCAS0E03470</name>
    <name evidence="8" type="ordered locus">NCAS_0E03470</name>
</gene>
<dbReference type="InterPro" id="IPR011009">
    <property type="entry name" value="Kinase-like_dom_sf"/>
</dbReference>
<evidence type="ECO:0000256" key="1">
    <source>
        <dbReference type="ARBA" id="ARBA00004173"/>
    </source>
</evidence>
<comment type="subcellular location">
    <subcellularLocation>
        <location evidence="1">Mitochondrion</location>
    </subcellularLocation>
</comment>
<dbReference type="SUPFAM" id="SSF56112">
    <property type="entry name" value="Protein kinase-like (PK-like)"/>
    <property type="match status" value="1"/>
</dbReference>
<proteinExistence type="inferred from homology"/>
<dbReference type="GO" id="GO:0005739">
    <property type="term" value="C:mitochondrion"/>
    <property type="evidence" value="ECO:0007669"/>
    <property type="project" value="UniProtKB-SubCell"/>
</dbReference>
<dbReference type="PANTHER" id="PTHR36091:SF1">
    <property type="entry name" value="ALTERED INHERITANCE OF MITOCHONDRIA PROTEIN 9, MITOCHONDRIAL"/>
    <property type="match status" value="1"/>
</dbReference>
<comment type="similarity">
    <text evidence="2">Belongs to the AIM9 family.</text>
</comment>
<evidence type="ECO:0000256" key="2">
    <source>
        <dbReference type="ARBA" id="ARBA00005543"/>
    </source>
</evidence>
<protein>
    <recommendedName>
        <fullName evidence="3">Altered inheritance of mitochondria protein 9, mitochondrial</fullName>
    </recommendedName>
    <alternativeName>
        <fullName evidence="6">Found in mitochondrial proteome protein 29</fullName>
    </alternativeName>
</protein>
<dbReference type="RefSeq" id="XP_003676774.1">
    <property type="nucleotide sequence ID" value="XM_003676726.1"/>
</dbReference>
<dbReference type="STRING" id="1064592.G0VFZ8"/>
<dbReference type="GeneID" id="96904046"/>
<dbReference type="OrthoDB" id="2968323at2759"/>
<dbReference type="Proteomes" id="UP000001640">
    <property type="component" value="Chromosome 5"/>
</dbReference>
<reference key="2">
    <citation type="submission" date="2011-08" db="EMBL/GenBank/DDBJ databases">
        <title>Genome sequence of Naumovozyma castellii.</title>
        <authorList>
            <person name="Gordon J.L."/>
            <person name="Armisen D."/>
            <person name="Proux-Wera E."/>
            <person name="OhEigeartaigh S.S."/>
            <person name="Byrne K.P."/>
            <person name="Wolfe K.H."/>
        </authorList>
    </citation>
    <scope>NUCLEOTIDE SEQUENCE</scope>
    <source>
        <strain>Type strain:CBS 4309</strain>
    </source>
</reference>
<dbReference type="InterPro" id="IPR051035">
    <property type="entry name" value="Mito_inheritance_9"/>
</dbReference>
<keyword evidence="4" id="KW-0809">Transit peptide</keyword>
<evidence type="ECO:0000256" key="4">
    <source>
        <dbReference type="ARBA" id="ARBA00022946"/>
    </source>
</evidence>
<dbReference type="InterPro" id="IPR002575">
    <property type="entry name" value="Aminoglycoside_PTrfase"/>
</dbReference>
<sequence length="604" mass="69804">MLRRSATRLSTQWKPALSKRVLFNVANVVAARQISSKPEQSFTKLTNENDPNREKFFQYTWGTWLKNDKLEKEKRTTKFSIEGLNDIITDLYSQPTTTTQADSIPPPINNKNNTVSLPQNLTPELLGSSTKTTPVQITRLSSIHEGKYHRVYKIDTNLNTSFILRIPYPLTDQTTQKFLIESEVATMDYVSLKLKINVPKIFSYASDAKNPLGQPFILQQFIDGPLLMRQWNPLADDKEKPQLQNAINIVSDFQQKLNKATFKNSGSLYFSARKLDPPTTAEEVETIDSRWYVGPSVEKSLWRNKLQYWKLNDLLKLLGPWKQENVTSIIQDTAKVQLETLKKEEKNAATLSDNILTFQNLTHLAPSLFESSITKIPNLKELLKPRLFHPDLDPMNVIIDAKTKEPYLLDFEATTIKPTILQHSPQFIRYDGPKIYDLQKDTPEYKELSDAEKQQYEFIYKRTRNEYMWENAMNERTPDLITTMAPPIKLLRSPYVASLEMKDELEEYLLVDEAMIQLSKVWSTFYENGLVKEKEFPLKFTEDQIKKHNDELTAFHEKLIRVPFAATKGWVPQDMFDNLLKNGIIVKDKDGNYSIASEPKSKST</sequence>
<evidence type="ECO:0000259" key="7">
    <source>
        <dbReference type="Pfam" id="PF01636"/>
    </source>
</evidence>
<evidence type="ECO:0000256" key="6">
    <source>
        <dbReference type="ARBA" id="ARBA00031849"/>
    </source>
</evidence>
<dbReference type="eggNOG" id="ENOG502QV1E">
    <property type="taxonomic scope" value="Eukaryota"/>
</dbReference>
<feature type="domain" description="Aminoglycoside phosphotransferase" evidence="7">
    <location>
        <begin position="142"/>
        <end position="417"/>
    </location>
</feature>
<organism evidence="8 9">
    <name type="scientific">Naumovozyma castellii</name>
    <name type="common">Yeast</name>
    <name type="synonym">Saccharomyces castellii</name>
    <dbReference type="NCBI Taxonomy" id="27288"/>
    <lineage>
        <taxon>Eukaryota</taxon>
        <taxon>Fungi</taxon>
        <taxon>Dikarya</taxon>
        <taxon>Ascomycota</taxon>
        <taxon>Saccharomycotina</taxon>
        <taxon>Saccharomycetes</taxon>
        <taxon>Saccharomycetales</taxon>
        <taxon>Saccharomycetaceae</taxon>
        <taxon>Naumovozyma</taxon>
    </lineage>
</organism>
<evidence type="ECO:0000256" key="3">
    <source>
        <dbReference type="ARBA" id="ARBA00016197"/>
    </source>
</evidence>
<name>G0VFZ8_NAUCA</name>
<accession>G0VFZ8</accession>
<keyword evidence="9" id="KW-1185">Reference proteome</keyword>
<dbReference type="FunCoup" id="G0VFZ8">
    <property type="interactions" value="28"/>
</dbReference>
<evidence type="ECO:0000313" key="8">
    <source>
        <dbReference type="EMBL" id="CCC70417.1"/>
    </source>
</evidence>
<dbReference type="PANTHER" id="PTHR36091">
    <property type="entry name" value="ALTERED INHERITANCE OF MITOCHONDRIA PROTEIN 9, MITOCHONDRIAL"/>
    <property type="match status" value="1"/>
</dbReference>
<dbReference type="HOGENOM" id="CLU_019189_0_1_1"/>
<dbReference type="KEGG" id="ncs:NCAS_0E03470"/>
<dbReference type="OMA" id="GWIPQDM"/>
<evidence type="ECO:0000313" key="9">
    <source>
        <dbReference type="Proteomes" id="UP000001640"/>
    </source>
</evidence>
<dbReference type="Pfam" id="PF01636">
    <property type="entry name" value="APH"/>
    <property type="match status" value="1"/>
</dbReference>